<evidence type="ECO:0000259" key="7">
    <source>
        <dbReference type="PROSITE" id="PS50850"/>
    </source>
</evidence>
<feature type="transmembrane region" description="Helical" evidence="6">
    <location>
        <begin position="30"/>
        <end position="48"/>
    </location>
</feature>
<dbReference type="InterPro" id="IPR052952">
    <property type="entry name" value="MFS-Transporter"/>
</dbReference>
<keyword evidence="3 6" id="KW-0812">Transmembrane</keyword>
<evidence type="ECO:0000256" key="3">
    <source>
        <dbReference type="ARBA" id="ARBA00022692"/>
    </source>
</evidence>
<keyword evidence="4 6" id="KW-1133">Transmembrane helix</keyword>
<feature type="transmembrane region" description="Helical" evidence="6">
    <location>
        <begin position="129"/>
        <end position="148"/>
    </location>
</feature>
<evidence type="ECO:0000256" key="4">
    <source>
        <dbReference type="ARBA" id="ARBA00022989"/>
    </source>
</evidence>
<dbReference type="Gene3D" id="1.20.1250.20">
    <property type="entry name" value="MFS general substrate transporter like domains"/>
    <property type="match status" value="2"/>
</dbReference>
<feature type="transmembrane region" description="Helical" evidence="6">
    <location>
        <begin position="267"/>
        <end position="288"/>
    </location>
</feature>
<dbReference type="SUPFAM" id="SSF103473">
    <property type="entry name" value="MFS general substrate transporter"/>
    <property type="match status" value="1"/>
</dbReference>
<feature type="domain" description="Major facilitator superfamily (MFS) profile" evidence="7">
    <location>
        <begin position="1"/>
        <end position="291"/>
    </location>
</feature>
<name>A0ABS4IIG4_9BACI</name>
<keyword evidence="5 6" id="KW-0472">Membrane</keyword>
<dbReference type="InterPro" id="IPR020846">
    <property type="entry name" value="MFS_dom"/>
</dbReference>
<feature type="transmembrane region" description="Helical" evidence="6">
    <location>
        <begin position="105"/>
        <end position="123"/>
    </location>
</feature>
<evidence type="ECO:0000256" key="5">
    <source>
        <dbReference type="ARBA" id="ARBA00023136"/>
    </source>
</evidence>
<reference evidence="8 9" key="1">
    <citation type="submission" date="2021-03" db="EMBL/GenBank/DDBJ databases">
        <title>Genomic Encyclopedia of Type Strains, Phase IV (KMG-IV): sequencing the most valuable type-strain genomes for metagenomic binning, comparative biology and taxonomic classification.</title>
        <authorList>
            <person name="Goeker M."/>
        </authorList>
    </citation>
    <scope>NUCLEOTIDE SEQUENCE [LARGE SCALE GENOMIC DNA]</scope>
    <source>
        <strain evidence="8 9">DSM 25609</strain>
    </source>
</reference>
<dbReference type="InterPro" id="IPR036259">
    <property type="entry name" value="MFS_trans_sf"/>
</dbReference>
<feature type="transmembrane region" description="Helical" evidence="6">
    <location>
        <begin position="235"/>
        <end position="255"/>
    </location>
</feature>
<dbReference type="Pfam" id="PF07690">
    <property type="entry name" value="MFS_1"/>
    <property type="match status" value="1"/>
</dbReference>
<evidence type="ECO:0000256" key="6">
    <source>
        <dbReference type="SAM" id="Phobius"/>
    </source>
</evidence>
<dbReference type="PROSITE" id="PS50850">
    <property type="entry name" value="MFS"/>
    <property type="match status" value="1"/>
</dbReference>
<evidence type="ECO:0000256" key="2">
    <source>
        <dbReference type="ARBA" id="ARBA00022448"/>
    </source>
</evidence>
<evidence type="ECO:0000313" key="9">
    <source>
        <dbReference type="Proteomes" id="UP001519345"/>
    </source>
</evidence>
<organism evidence="8 9">
    <name type="scientific">Virgibacillus natechei</name>
    <dbReference type="NCBI Taxonomy" id="1216297"/>
    <lineage>
        <taxon>Bacteria</taxon>
        <taxon>Bacillati</taxon>
        <taxon>Bacillota</taxon>
        <taxon>Bacilli</taxon>
        <taxon>Bacillales</taxon>
        <taxon>Bacillaceae</taxon>
        <taxon>Virgibacillus</taxon>
    </lineage>
</organism>
<comment type="subcellular location">
    <subcellularLocation>
        <location evidence="1">Cell membrane</location>
        <topology evidence="1">Multi-pass membrane protein</topology>
    </subcellularLocation>
</comment>
<evidence type="ECO:0000313" key="8">
    <source>
        <dbReference type="EMBL" id="MBP1970737.1"/>
    </source>
</evidence>
<evidence type="ECO:0000256" key="1">
    <source>
        <dbReference type="ARBA" id="ARBA00004651"/>
    </source>
</evidence>
<dbReference type="PANTHER" id="PTHR23527">
    <property type="entry name" value="BLL3282 PROTEIN"/>
    <property type="match status" value="1"/>
</dbReference>
<dbReference type="PANTHER" id="PTHR23527:SF1">
    <property type="entry name" value="BLL3282 PROTEIN"/>
    <property type="match status" value="1"/>
</dbReference>
<dbReference type="RefSeq" id="WP_264917213.1">
    <property type="nucleotide sequence ID" value="NZ_CP110224.1"/>
</dbReference>
<gene>
    <name evidence="8" type="ORF">J2Z83_002873</name>
</gene>
<accession>A0ABS4IIG4</accession>
<dbReference type="EMBL" id="JAGGKX010000016">
    <property type="protein sequence ID" value="MBP1970737.1"/>
    <property type="molecule type" value="Genomic_DNA"/>
</dbReference>
<keyword evidence="2" id="KW-0813">Transport</keyword>
<dbReference type="Proteomes" id="UP001519345">
    <property type="component" value="Unassembled WGS sequence"/>
</dbReference>
<feature type="transmembrane region" description="Helical" evidence="6">
    <location>
        <begin position="199"/>
        <end position="223"/>
    </location>
</feature>
<feature type="transmembrane region" description="Helical" evidence="6">
    <location>
        <begin position="54"/>
        <end position="74"/>
    </location>
</feature>
<protein>
    <submittedName>
        <fullName evidence="8">Sugar phosphate permease</fullName>
    </submittedName>
</protein>
<dbReference type="InterPro" id="IPR011701">
    <property type="entry name" value="MFS"/>
</dbReference>
<keyword evidence="9" id="KW-1185">Reference proteome</keyword>
<proteinExistence type="predicted"/>
<feature type="transmembrane region" description="Helical" evidence="6">
    <location>
        <begin position="173"/>
        <end position="193"/>
    </location>
</feature>
<sequence length="297" mass="32429">MELCIRLQTKGVIYWFSTKKRGIAMGIKQTGVTLGSALAALILLPLASELGWRPVLFGACLLLMVAGCIAFRFYNDPPVEKNNHSINVGQPRFLTSVYTLFKHKAFMLVSISAVGLNGGQMILNTYIVLFAYEILGISLFLSGILLVISEASGSIGRVVWGIISDTLFNGKRVIILIIIAMVSAVSALTLTLLPADSPFWMVVPIIMIFGFCISGFNGIWMNAVTEFVPREQSGVASGFSIMQGSWGVIIAPPLFGLMVDLGNYQLGWMFLFAILLIIAILLILVIFIEDKPLQSEK</sequence>
<comment type="caution">
    <text evidence="8">The sequence shown here is derived from an EMBL/GenBank/DDBJ whole genome shotgun (WGS) entry which is preliminary data.</text>
</comment>